<name>A0A218WY29_PUNGR</name>
<feature type="compositionally biased region" description="Low complexity" evidence="1">
    <location>
        <begin position="127"/>
        <end position="138"/>
    </location>
</feature>
<feature type="compositionally biased region" description="Basic and acidic residues" evidence="1">
    <location>
        <begin position="27"/>
        <end position="55"/>
    </location>
</feature>
<proteinExistence type="predicted"/>
<feature type="region of interest" description="Disordered" evidence="1">
    <location>
        <begin position="19"/>
        <end position="62"/>
    </location>
</feature>
<organism evidence="2 3">
    <name type="scientific">Punica granatum</name>
    <name type="common">Pomegranate</name>
    <dbReference type="NCBI Taxonomy" id="22663"/>
    <lineage>
        <taxon>Eukaryota</taxon>
        <taxon>Viridiplantae</taxon>
        <taxon>Streptophyta</taxon>
        <taxon>Embryophyta</taxon>
        <taxon>Tracheophyta</taxon>
        <taxon>Spermatophyta</taxon>
        <taxon>Magnoliopsida</taxon>
        <taxon>eudicotyledons</taxon>
        <taxon>Gunneridae</taxon>
        <taxon>Pentapetalae</taxon>
        <taxon>rosids</taxon>
        <taxon>malvids</taxon>
        <taxon>Myrtales</taxon>
        <taxon>Lythraceae</taxon>
        <taxon>Punica</taxon>
    </lineage>
</organism>
<dbReference type="EMBL" id="MTKT01002520">
    <property type="protein sequence ID" value="OWM77707.1"/>
    <property type="molecule type" value="Genomic_DNA"/>
</dbReference>
<accession>A0A218WY29</accession>
<reference evidence="3" key="1">
    <citation type="journal article" date="2017" name="Plant J.">
        <title>The pomegranate (Punica granatum L.) genome and the genomics of punicalagin biosynthesis.</title>
        <authorList>
            <person name="Qin G."/>
            <person name="Xu C."/>
            <person name="Ming R."/>
            <person name="Tang H."/>
            <person name="Guyot R."/>
            <person name="Kramer E.M."/>
            <person name="Hu Y."/>
            <person name="Yi X."/>
            <person name="Qi Y."/>
            <person name="Xu X."/>
            <person name="Gao Z."/>
            <person name="Pan H."/>
            <person name="Jian J."/>
            <person name="Tian Y."/>
            <person name="Yue Z."/>
            <person name="Xu Y."/>
        </authorList>
    </citation>
    <scope>NUCLEOTIDE SEQUENCE [LARGE SCALE GENOMIC DNA]</scope>
    <source>
        <strain evidence="3">cv. Dabenzi</strain>
    </source>
</reference>
<evidence type="ECO:0000313" key="2">
    <source>
        <dbReference type="EMBL" id="OWM77707.1"/>
    </source>
</evidence>
<sequence>MAQERERSGKEYLELEVELQRGSLEPKSPDGGKAEQGRAVEKEDENHERNGERKGRGQRVGVGIGVEVAQKGRGQRVEVVRTADCGREEARAEGRDRRGRVQCEEDRSGEWCISADMAPDPMVSGVSPLQTSSTSPTLGVAESHADLILAPMDTGSEPQEANTVQEIMVVDETTPTTKVGGTIVDQVRSTEELHNSMEKGQGPQDN</sequence>
<feature type="region of interest" description="Disordered" evidence="1">
    <location>
        <begin position="115"/>
        <end position="138"/>
    </location>
</feature>
<evidence type="ECO:0000256" key="1">
    <source>
        <dbReference type="SAM" id="MobiDB-lite"/>
    </source>
</evidence>
<evidence type="ECO:0000313" key="3">
    <source>
        <dbReference type="Proteomes" id="UP000197138"/>
    </source>
</evidence>
<dbReference type="AlphaFoldDB" id="A0A218WY29"/>
<protein>
    <submittedName>
        <fullName evidence="2">Uncharacterized protein</fullName>
    </submittedName>
</protein>
<comment type="caution">
    <text evidence="2">The sequence shown here is derived from an EMBL/GenBank/DDBJ whole genome shotgun (WGS) entry which is preliminary data.</text>
</comment>
<gene>
    <name evidence="2" type="ORF">CDL15_Pgr012409</name>
</gene>
<dbReference type="Proteomes" id="UP000197138">
    <property type="component" value="Unassembled WGS sequence"/>
</dbReference>